<sequence length="319" mass="37215">MYTEPKIVTTNDLQTRSYITFYLNNKRIREYNGKSLNLTINPNRASSIGERNKLLRQLQFELLKALQTNNYPATPAVIDIPVEEPGTQILLKAALDKKLNASLSKTYKRNLRLIYEQFIRFLSEEERNSPITNLTTMRIEQFLSNYNSSGTYYMDRRRDLGVLFASVGRMLDKTLHVVKKTEPARVKARLHRAYDKEQIKPILEYLKVKNYNLYLCCLFTYGAWLRPDEEVRLLTKEHFKSDNTEVHLSGSENKGGKVRVVYLPEYIRDEIVPILNQIDRSDNIFTGSTKPFNDAYFNTLNELFPIISNSLHFPVQKQV</sequence>
<dbReference type="RefSeq" id="WP_144249696.1">
    <property type="nucleotide sequence ID" value="NZ_VLPK01000003.1"/>
</dbReference>
<dbReference type="GO" id="GO:0006310">
    <property type="term" value="P:DNA recombination"/>
    <property type="evidence" value="ECO:0007669"/>
    <property type="project" value="UniProtKB-KW"/>
</dbReference>
<dbReference type="EMBL" id="VLPK01000003">
    <property type="protein sequence ID" value="TSJ39659.1"/>
    <property type="molecule type" value="Genomic_DNA"/>
</dbReference>
<gene>
    <name evidence="2" type="ORF">FO440_18125</name>
</gene>
<dbReference type="InterPro" id="IPR013762">
    <property type="entry name" value="Integrase-like_cat_sf"/>
</dbReference>
<evidence type="ECO:0000313" key="3">
    <source>
        <dbReference type="Proteomes" id="UP000318733"/>
    </source>
</evidence>
<organism evidence="2 3">
    <name type="scientific">Mucilaginibacter corticis</name>
    <dbReference type="NCBI Taxonomy" id="2597670"/>
    <lineage>
        <taxon>Bacteria</taxon>
        <taxon>Pseudomonadati</taxon>
        <taxon>Bacteroidota</taxon>
        <taxon>Sphingobacteriia</taxon>
        <taxon>Sphingobacteriales</taxon>
        <taxon>Sphingobacteriaceae</taxon>
        <taxon>Mucilaginibacter</taxon>
    </lineage>
</organism>
<dbReference type="OrthoDB" id="9806835at2"/>
<dbReference type="Gene3D" id="1.10.443.10">
    <property type="entry name" value="Intergrase catalytic core"/>
    <property type="match status" value="1"/>
</dbReference>
<dbReference type="InterPro" id="IPR011010">
    <property type="entry name" value="DNA_brk_join_enz"/>
</dbReference>
<accession>A0A556MIG7</accession>
<dbReference type="Proteomes" id="UP000318733">
    <property type="component" value="Unassembled WGS sequence"/>
</dbReference>
<keyword evidence="3" id="KW-1185">Reference proteome</keyword>
<dbReference type="GO" id="GO:0015074">
    <property type="term" value="P:DNA integration"/>
    <property type="evidence" value="ECO:0007669"/>
    <property type="project" value="InterPro"/>
</dbReference>
<name>A0A556MIG7_9SPHI</name>
<evidence type="ECO:0008006" key="4">
    <source>
        <dbReference type="Google" id="ProtNLM"/>
    </source>
</evidence>
<evidence type="ECO:0000313" key="2">
    <source>
        <dbReference type="EMBL" id="TSJ39659.1"/>
    </source>
</evidence>
<keyword evidence="1" id="KW-0233">DNA recombination</keyword>
<dbReference type="SUPFAM" id="SSF56349">
    <property type="entry name" value="DNA breaking-rejoining enzymes"/>
    <property type="match status" value="1"/>
</dbReference>
<protein>
    <recommendedName>
        <fullName evidence="4">Site-specific integrase</fullName>
    </recommendedName>
</protein>
<reference evidence="2 3" key="1">
    <citation type="submission" date="2019-07" db="EMBL/GenBank/DDBJ databases">
        <authorList>
            <person name="Huq M.A."/>
        </authorList>
    </citation>
    <scope>NUCLEOTIDE SEQUENCE [LARGE SCALE GENOMIC DNA]</scope>
    <source>
        <strain evidence="2 3">MAH-19</strain>
    </source>
</reference>
<dbReference type="GO" id="GO:0003677">
    <property type="term" value="F:DNA binding"/>
    <property type="evidence" value="ECO:0007669"/>
    <property type="project" value="InterPro"/>
</dbReference>
<dbReference type="AlphaFoldDB" id="A0A556MIG7"/>
<proteinExistence type="predicted"/>
<evidence type="ECO:0000256" key="1">
    <source>
        <dbReference type="ARBA" id="ARBA00023172"/>
    </source>
</evidence>
<comment type="caution">
    <text evidence="2">The sequence shown here is derived from an EMBL/GenBank/DDBJ whole genome shotgun (WGS) entry which is preliminary data.</text>
</comment>